<feature type="non-terminal residue" evidence="1">
    <location>
        <position position="1"/>
    </location>
</feature>
<dbReference type="AlphaFoldDB" id="A0A0B7AW96"/>
<reference evidence="1" key="1">
    <citation type="submission" date="2014-12" db="EMBL/GenBank/DDBJ databases">
        <title>Insight into the proteome of Arion vulgaris.</title>
        <authorList>
            <person name="Aradska J."/>
            <person name="Bulat T."/>
            <person name="Smidak R."/>
            <person name="Sarate P."/>
            <person name="Gangsoo J."/>
            <person name="Sialana F."/>
            <person name="Bilban M."/>
            <person name="Lubec G."/>
        </authorList>
    </citation>
    <scope>NUCLEOTIDE SEQUENCE</scope>
    <source>
        <tissue evidence="1">Skin</tissue>
    </source>
</reference>
<protein>
    <submittedName>
        <fullName evidence="1">Uncharacterized protein</fullName>
    </submittedName>
</protein>
<name>A0A0B7AW96_9EUPU</name>
<organism evidence="1">
    <name type="scientific">Arion vulgaris</name>
    <dbReference type="NCBI Taxonomy" id="1028688"/>
    <lineage>
        <taxon>Eukaryota</taxon>
        <taxon>Metazoa</taxon>
        <taxon>Spiralia</taxon>
        <taxon>Lophotrochozoa</taxon>
        <taxon>Mollusca</taxon>
        <taxon>Gastropoda</taxon>
        <taxon>Heterobranchia</taxon>
        <taxon>Euthyneura</taxon>
        <taxon>Panpulmonata</taxon>
        <taxon>Eupulmonata</taxon>
        <taxon>Stylommatophora</taxon>
        <taxon>Helicina</taxon>
        <taxon>Arionoidea</taxon>
        <taxon>Arionidae</taxon>
        <taxon>Arion</taxon>
    </lineage>
</organism>
<evidence type="ECO:0000313" key="1">
    <source>
        <dbReference type="EMBL" id="CEK84175.1"/>
    </source>
</evidence>
<sequence>QQYWYFDCTRQTDRQQIQHETKFIYKGTRKTKHQKQNSVTSRAACQKGKLNDQRRSCLSVYIMCTT</sequence>
<proteinExistence type="predicted"/>
<dbReference type="EMBL" id="HACG01037310">
    <property type="protein sequence ID" value="CEK84175.1"/>
    <property type="molecule type" value="Transcribed_RNA"/>
</dbReference>
<accession>A0A0B7AW96</accession>
<gene>
    <name evidence="1" type="primary">ORF141131</name>
</gene>